<protein>
    <submittedName>
        <fullName evidence="3">Uncharacterized protein</fullName>
    </submittedName>
</protein>
<gene>
    <name evidence="3" type="ORF">CVLEPA_LOCUS597</name>
</gene>
<feature type="compositionally biased region" description="Polar residues" evidence="1">
    <location>
        <begin position="238"/>
        <end position="252"/>
    </location>
</feature>
<feature type="compositionally biased region" description="Gly residues" evidence="1">
    <location>
        <begin position="375"/>
        <end position="385"/>
    </location>
</feature>
<feature type="chain" id="PRO_5046573204" evidence="2">
    <location>
        <begin position="21"/>
        <end position="455"/>
    </location>
</feature>
<feature type="compositionally biased region" description="Basic residues" evidence="1">
    <location>
        <begin position="436"/>
        <end position="445"/>
    </location>
</feature>
<organism evidence="3 4">
    <name type="scientific">Clavelina lepadiformis</name>
    <name type="common">Light-bulb sea squirt</name>
    <name type="synonym">Ascidia lepadiformis</name>
    <dbReference type="NCBI Taxonomy" id="159417"/>
    <lineage>
        <taxon>Eukaryota</taxon>
        <taxon>Metazoa</taxon>
        <taxon>Chordata</taxon>
        <taxon>Tunicata</taxon>
        <taxon>Ascidiacea</taxon>
        <taxon>Aplousobranchia</taxon>
        <taxon>Clavelinidae</taxon>
        <taxon>Clavelina</taxon>
    </lineage>
</organism>
<keyword evidence="2" id="KW-0732">Signal</keyword>
<evidence type="ECO:0000256" key="2">
    <source>
        <dbReference type="SAM" id="SignalP"/>
    </source>
</evidence>
<feature type="signal peptide" evidence="2">
    <location>
        <begin position="1"/>
        <end position="20"/>
    </location>
</feature>
<proteinExistence type="predicted"/>
<comment type="caution">
    <text evidence="3">The sequence shown here is derived from an EMBL/GenBank/DDBJ whole genome shotgun (WGS) entry which is preliminary data.</text>
</comment>
<feature type="region of interest" description="Disordered" evidence="1">
    <location>
        <begin position="58"/>
        <end position="81"/>
    </location>
</feature>
<dbReference type="EMBL" id="CAWYQH010000001">
    <property type="protein sequence ID" value="CAK8671542.1"/>
    <property type="molecule type" value="Genomic_DNA"/>
</dbReference>
<evidence type="ECO:0000256" key="1">
    <source>
        <dbReference type="SAM" id="MobiDB-lite"/>
    </source>
</evidence>
<feature type="region of interest" description="Disordered" evidence="1">
    <location>
        <begin position="425"/>
        <end position="455"/>
    </location>
</feature>
<feature type="compositionally biased region" description="Polar residues" evidence="1">
    <location>
        <begin position="259"/>
        <end position="269"/>
    </location>
</feature>
<feature type="compositionally biased region" description="Low complexity" evidence="1">
    <location>
        <begin position="446"/>
        <end position="455"/>
    </location>
</feature>
<evidence type="ECO:0000313" key="3">
    <source>
        <dbReference type="EMBL" id="CAK8671542.1"/>
    </source>
</evidence>
<sequence length="455" mass="49303">MLKYLIITLVCWDVFREAQSATLFTPMIQETTDWPDFFYTTEQAPLDAVEMFTESAFEESTANPESDILTTASGSGESEENERSLVIAVHEEDEDGISGFEELLESTTGSFTDGETGDSIAAIIETNENVDAEHFGEDGGSEVDDGVIRRFFLKLRENDGSGYEGSSEEDVDADPVNHGLEWEIPTIRQSNTDDLASTTINSMVTKEYEKETESGSTPVETEDPEVARVGAVSISATSVDNNHTEGGNATTEQVEDSTESSGSAEDQTTSTIMVEVFVFTTEKNDVEESSTAAEVTLLDAGTLINEQQQNVSSTKNSSLDEVLPRSRRADVYGSRYKIKNSFEENNNVSVDDVNGLFSAQPRFDWNWDPSSGNVSGAGGAAGARGPGEVNKSDKPGGPGALVLKAKPAPTPAKVKEFPLVLKRLRRGLKSGPRGPRGSRIRRRCAGPRCGLRPEY</sequence>
<evidence type="ECO:0000313" key="4">
    <source>
        <dbReference type="Proteomes" id="UP001642483"/>
    </source>
</evidence>
<dbReference type="Proteomes" id="UP001642483">
    <property type="component" value="Unassembled WGS sequence"/>
</dbReference>
<accession>A0ABP0EZR3</accession>
<keyword evidence="4" id="KW-1185">Reference proteome</keyword>
<name>A0ABP0EZR3_CLALP</name>
<feature type="region of interest" description="Disordered" evidence="1">
    <location>
        <begin position="371"/>
        <end position="407"/>
    </location>
</feature>
<feature type="region of interest" description="Disordered" evidence="1">
    <location>
        <begin position="238"/>
        <end position="269"/>
    </location>
</feature>
<reference evidence="3 4" key="1">
    <citation type="submission" date="2024-02" db="EMBL/GenBank/DDBJ databases">
        <authorList>
            <person name="Daric V."/>
            <person name="Darras S."/>
        </authorList>
    </citation>
    <scope>NUCLEOTIDE SEQUENCE [LARGE SCALE GENOMIC DNA]</scope>
</reference>
<feature type="compositionally biased region" description="Polar residues" evidence="1">
    <location>
        <begin position="58"/>
        <end position="72"/>
    </location>
</feature>